<dbReference type="EMBL" id="UOGD01000105">
    <property type="protein sequence ID" value="VAX18537.1"/>
    <property type="molecule type" value="Genomic_DNA"/>
</dbReference>
<gene>
    <name evidence="1" type="ORF">MNBD_IGNAVI01-1851</name>
</gene>
<feature type="non-terminal residue" evidence="1">
    <location>
        <position position="31"/>
    </location>
</feature>
<name>A0A3B1CP73_9ZZZZ</name>
<dbReference type="AlphaFoldDB" id="A0A3B1CP73"/>
<accession>A0A3B1CP73</accession>
<organism evidence="1">
    <name type="scientific">hydrothermal vent metagenome</name>
    <dbReference type="NCBI Taxonomy" id="652676"/>
    <lineage>
        <taxon>unclassified sequences</taxon>
        <taxon>metagenomes</taxon>
        <taxon>ecological metagenomes</taxon>
    </lineage>
</organism>
<evidence type="ECO:0000313" key="1">
    <source>
        <dbReference type="EMBL" id="VAX18537.1"/>
    </source>
</evidence>
<reference evidence="1" key="1">
    <citation type="submission" date="2018-06" db="EMBL/GenBank/DDBJ databases">
        <authorList>
            <person name="Zhirakovskaya E."/>
        </authorList>
    </citation>
    <scope>NUCLEOTIDE SEQUENCE</scope>
</reference>
<proteinExistence type="predicted"/>
<sequence>MKIAVTGLNNVDNPGPGVPVIRGIREADDFD</sequence>
<protein>
    <submittedName>
        <fullName evidence="1">Uncharacterized protein</fullName>
    </submittedName>
</protein>